<dbReference type="PANTHER" id="PTHR11579">
    <property type="entry name" value="PROTEIN-L-ISOASPARTATE O-METHYLTRANSFERASE"/>
    <property type="match status" value="1"/>
</dbReference>
<dbReference type="GO" id="GO:0032259">
    <property type="term" value="P:methylation"/>
    <property type="evidence" value="ECO:0007669"/>
    <property type="project" value="UniProtKB-KW"/>
</dbReference>
<dbReference type="SUPFAM" id="SSF53335">
    <property type="entry name" value="S-adenosyl-L-methionine-dependent methyltransferases"/>
    <property type="match status" value="1"/>
</dbReference>
<evidence type="ECO:0000256" key="4">
    <source>
        <dbReference type="ARBA" id="ARBA00022603"/>
    </source>
</evidence>
<comment type="similarity">
    <text evidence="2 9">Belongs to the methyltransferase superfamily. L-isoaspartyl/D-aspartyl protein methyltransferase family.</text>
</comment>
<evidence type="ECO:0000313" key="13">
    <source>
        <dbReference type="Proteomes" id="UP000317265"/>
    </source>
</evidence>
<dbReference type="Pfam" id="PF01135">
    <property type="entry name" value="PCMT"/>
    <property type="match status" value="1"/>
</dbReference>
<evidence type="ECO:0000256" key="6">
    <source>
        <dbReference type="ARBA" id="ARBA00022691"/>
    </source>
</evidence>
<evidence type="ECO:0000313" key="11">
    <source>
        <dbReference type="EMBL" id="TDA38157.1"/>
    </source>
</evidence>
<dbReference type="FunFam" id="3.40.50.150:FF:000010">
    <property type="entry name" value="Protein-L-isoaspartate O-methyltransferase"/>
    <property type="match status" value="1"/>
</dbReference>
<dbReference type="EC" id="2.1.1.77" evidence="9"/>
<dbReference type="InterPro" id="IPR029063">
    <property type="entry name" value="SAM-dependent_MTases_sf"/>
</dbReference>
<comment type="function">
    <text evidence="7 9">Catalyzes the methyl esterification of L-isoaspartyl residues in peptides and proteins that result from spontaneous decomposition of normal L-aspartyl and L-asparaginyl residues. It plays a role in the repair and/or degradation of damaged proteins.</text>
</comment>
<evidence type="ECO:0000256" key="8">
    <source>
        <dbReference type="ARBA" id="ARBA00029295"/>
    </source>
</evidence>
<proteinExistence type="inferred from homology"/>
<keyword evidence="4 9" id="KW-0489">Methyltransferase</keyword>
<dbReference type="GO" id="GO:0005737">
    <property type="term" value="C:cytoplasm"/>
    <property type="evidence" value="ECO:0007669"/>
    <property type="project" value="UniProtKB-SubCell"/>
</dbReference>
<organism evidence="10 12">
    <name type="scientific">Thermoproteota archaeon</name>
    <dbReference type="NCBI Taxonomy" id="2056631"/>
    <lineage>
        <taxon>Archaea</taxon>
        <taxon>Thermoproteota</taxon>
    </lineage>
</organism>
<dbReference type="EMBL" id="RXIH01000035">
    <property type="protein sequence ID" value="RZN55812.1"/>
    <property type="molecule type" value="Genomic_DNA"/>
</dbReference>
<dbReference type="GO" id="GO:0030091">
    <property type="term" value="P:protein repair"/>
    <property type="evidence" value="ECO:0007669"/>
    <property type="project" value="UniProtKB-UniRule"/>
</dbReference>
<keyword evidence="5 9" id="KW-0808">Transferase</keyword>
<evidence type="ECO:0000256" key="2">
    <source>
        <dbReference type="ARBA" id="ARBA00005369"/>
    </source>
</evidence>
<dbReference type="NCBIfam" id="NF001453">
    <property type="entry name" value="PRK00312.1"/>
    <property type="match status" value="1"/>
</dbReference>
<evidence type="ECO:0000256" key="7">
    <source>
        <dbReference type="ARBA" id="ARBA00025330"/>
    </source>
</evidence>
<dbReference type="PROSITE" id="PS01279">
    <property type="entry name" value="PCMT"/>
    <property type="match status" value="1"/>
</dbReference>
<reference evidence="10 12" key="2">
    <citation type="journal article" date="2019" name="Nat. Microbiol.">
        <title>Wide diversity of methane and short-chain alkane metabolisms in uncultured archaea.</title>
        <authorList>
            <person name="Borrel G."/>
            <person name="Adam P.S."/>
            <person name="McKay L.J."/>
            <person name="Chen L.X."/>
            <person name="Sierra-Garcia I.N."/>
            <person name="Sieber C.M."/>
            <person name="Letourneur Q."/>
            <person name="Ghozlane A."/>
            <person name="Andersen G.L."/>
            <person name="Li W.J."/>
            <person name="Hallam S.J."/>
            <person name="Muyzer G."/>
            <person name="de Oliveira V.M."/>
            <person name="Inskeep W.P."/>
            <person name="Banfield J.F."/>
            <person name="Gribaldo S."/>
        </authorList>
    </citation>
    <scope>NUCLEOTIDE SEQUENCE [LARGE SCALE GENOMIC DNA]</scope>
    <source>
        <strain evidence="10">Verst-YHS</strain>
    </source>
</reference>
<dbReference type="Gene3D" id="3.40.50.150">
    <property type="entry name" value="Vaccinia Virus protein VP39"/>
    <property type="match status" value="1"/>
</dbReference>
<gene>
    <name evidence="9" type="primary">pcm</name>
    <name evidence="11" type="ORF">DSO09_05080</name>
    <name evidence="10" type="ORF">EF809_04530</name>
</gene>
<dbReference type="Proteomes" id="UP000317265">
    <property type="component" value="Unassembled WGS sequence"/>
</dbReference>
<evidence type="ECO:0000256" key="1">
    <source>
        <dbReference type="ARBA" id="ARBA00004496"/>
    </source>
</evidence>
<name>A0A520KEV6_9CREN</name>
<dbReference type="EMBL" id="QNVI01000058">
    <property type="protein sequence ID" value="TDA38157.1"/>
    <property type="molecule type" value="Genomic_DNA"/>
</dbReference>
<comment type="subcellular location">
    <subcellularLocation>
        <location evidence="1 9">Cytoplasm</location>
    </subcellularLocation>
</comment>
<feature type="active site" evidence="9">
    <location>
        <position position="61"/>
    </location>
</feature>
<dbReference type="GO" id="GO:0004719">
    <property type="term" value="F:protein-L-isoaspartate (D-aspartate) O-methyltransferase activity"/>
    <property type="evidence" value="ECO:0007669"/>
    <property type="project" value="UniProtKB-UniRule"/>
</dbReference>
<reference evidence="11 13" key="1">
    <citation type="journal article" date="2019" name="Nat. Microbiol.">
        <title>Expanding anaerobic alkane metabolism in the domain of Archaea.</title>
        <authorList>
            <person name="Wang Y."/>
            <person name="Wegener G."/>
            <person name="Hou J."/>
            <person name="Wang F."/>
            <person name="Xiao X."/>
        </authorList>
    </citation>
    <scope>NUCLEOTIDE SEQUENCE [LARGE SCALE GENOMIC DNA]</scope>
    <source>
        <strain evidence="11">WYZ-LMO11</strain>
    </source>
</reference>
<evidence type="ECO:0000313" key="12">
    <source>
        <dbReference type="Proteomes" id="UP000316080"/>
    </source>
</evidence>
<dbReference type="Proteomes" id="UP000316080">
    <property type="component" value="Unassembled WGS sequence"/>
</dbReference>
<sequence>MNFEEQRRLLVNRLIEMGVLSKKEVIRAMLKVPREEFVLPKYREQAYVDTPLPTLEGQTISAPHMVAIMCELLDLKVGHKVLEIGAGSGYHAAICAEIVAPIDAPIEKRGHVYTVEIVKELAEFARSNLKRTGYDDRVTVIEGDGTLGYPEAAPYDRILVTAAAPSIPLPLEEQLKDGGKMVIPIGEIHSVQELILVEKEGNIIKKKSCGGCIFVPLYGKYGWSFK</sequence>
<dbReference type="NCBIfam" id="TIGR00080">
    <property type="entry name" value="pimt"/>
    <property type="match status" value="1"/>
</dbReference>
<comment type="catalytic activity">
    <reaction evidence="8 9">
        <text>[protein]-L-isoaspartate + S-adenosyl-L-methionine = [protein]-L-isoaspartate alpha-methyl ester + S-adenosyl-L-homocysteine</text>
        <dbReference type="Rhea" id="RHEA:12705"/>
        <dbReference type="Rhea" id="RHEA-COMP:12143"/>
        <dbReference type="Rhea" id="RHEA-COMP:12144"/>
        <dbReference type="ChEBI" id="CHEBI:57856"/>
        <dbReference type="ChEBI" id="CHEBI:59789"/>
        <dbReference type="ChEBI" id="CHEBI:90596"/>
        <dbReference type="ChEBI" id="CHEBI:90598"/>
        <dbReference type="EC" id="2.1.1.77"/>
    </reaction>
</comment>
<dbReference type="CDD" id="cd02440">
    <property type="entry name" value="AdoMet_MTases"/>
    <property type="match status" value="1"/>
</dbReference>
<evidence type="ECO:0000256" key="9">
    <source>
        <dbReference type="HAMAP-Rule" id="MF_00090"/>
    </source>
</evidence>
<dbReference type="PANTHER" id="PTHR11579:SF0">
    <property type="entry name" value="PROTEIN-L-ISOASPARTATE(D-ASPARTATE) O-METHYLTRANSFERASE"/>
    <property type="match status" value="1"/>
</dbReference>
<dbReference type="HAMAP" id="MF_00090">
    <property type="entry name" value="PIMT"/>
    <property type="match status" value="1"/>
</dbReference>
<accession>A0A520KEV6</accession>
<dbReference type="InterPro" id="IPR000682">
    <property type="entry name" value="PCMT"/>
</dbReference>
<evidence type="ECO:0000313" key="10">
    <source>
        <dbReference type="EMBL" id="RZN55812.1"/>
    </source>
</evidence>
<dbReference type="NCBIfam" id="NF010549">
    <property type="entry name" value="PRK13942.1"/>
    <property type="match status" value="1"/>
</dbReference>
<keyword evidence="6 9" id="KW-0949">S-adenosyl-L-methionine</keyword>
<evidence type="ECO:0000256" key="3">
    <source>
        <dbReference type="ARBA" id="ARBA00022490"/>
    </source>
</evidence>
<keyword evidence="3 9" id="KW-0963">Cytoplasm</keyword>
<evidence type="ECO:0000256" key="5">
    <source>
        <dbReference type="ARBA" id="ARBA00022679"/>
    </source>
</evidence>
<dbReference type="AlphaFoldDB" id="A0A520KEV6"/>
<protein>
    <recommendedName>
        <fullName evidence="9">Protein-L-isoaspartate O-methyltransferase</fullName>
        <ecNumber evidence="9">2.1.1.77</ecNumber>
    </recommendedName>
    <alternativeName>
        <fullName evidence="9">L-isoaspartyl protein carboxyl methyltransferase</fullName>
    </alternativeName>
    <alternativeName>
        <fullName evidence="9">Protein L-isoaspartyl methyltransferase</fullName>
    </alternativeName>
    <alternativeName>
        <fullName evidence="9">Protein-beta-aspartate methyltransferase</fullName>
        <shortName evidence="9">PIMT</shortName>
    </alternativeName>
</protein>
<comment type="caution">
    <text evidence="10">The sequence shown here is derived from an EMBL/GenBank/DDBJ whole genome shotgun (WGS) entry which is preliminary data.</text>
</comment>